<keyword evidence="1" id="KW-1133">Transmembrane helix</keyword>
<keyword evidence="3" id="KW-1185">Reference proteome</keyword>
<evidence type="ECO:0000256" key="1">
    <source>
        <dbReference type="SAM" id="Phobius"/>
    </source>
</evidence>
<gene>
    <name evidence="2" type="ORF">Megvenef_00584</name>
</gene>
<name>A0ABU5NBV1_9RICK</name>
<reference evidence="2 3" key="1">
    <citation type="submission" date="2023-03" db="EMBL/GenBank/DDBJ databases">
        <title>Host association and intracellularity evolved multiple times independently in the Rickettsiales.</title>
        <authorList>
            <person name="Castelli M."/>
            <person name="Nardi T."/>
            <person name="Gammuto L."/>
            <person name="Bellinzona G."/>
            <person name="Sabaneyeva E."/>
            <person name="Potekhin A."/>
            <person name="Serra V."/>
            <person name="Petroni G."/>
            <person name="Sassera D."/>
        </authorList>
    </citation>
    <scope>NUCLEOTIDE SEQUENCE [LARGE SCALE GENOMIC DNA]</scope>
    <source>
        <strain evidence="2 3">Sr 2-6</strain>
    </source>
</reference>
<evidence type="ECO:0000313" key="3">
    <source>
        <dbReference type="Proteomes" id="UP001291687"/>
    </source>
</evidence>
<organism evidence="2 3">
    <name type="scientific">Candidatus Megaera venefica</name>
    <dbReference type="NCBI Taxonomy" id="2055910"/>
    <lineage>
        <taxon>Bacteria</taxon>
        <taxon>Pseudomonadati</taxon>
        <taxon>Pseudomonadota</taxon>
        <taxon>Alphaproteobacteria</taxon>
        <taxon>Rickettsiales</taxon>
        <taxon>Rickettsiaceae</taxon>
        <taxon>Candidatus Megaera</taxon>
    </lineage>
</organism>
<dbReference type="Proteomes" id="UP001291687">
    <property type="component" value="Unassembled WGS sequence"/>
</dbReference>
<sequence>MIDVLSSLSALLCLWCWVCCDVPMWRIGSKVLFGILLVFLAVMNDLHIGWTLFVIGVIITLSEKEIVYRAIYGDTYMQNKRY</sequence>
<protein>
    <submittedName>
        <fullName evidence="2">Uncharacterized protein</fullName>
    </submittedName>
</protein>
<proteinExistence type="predicted"/>
<keyword evidence="1" id="KW-0472">Membrane</keyword>
<accession>A0ABU5NBV1</accession>
<comment type="caution">
    <text evidence="2">The sequence shown here is derived from an EMBL/GenBank/DDBJ whole genome shotgun (WGS) entry which is preliminary data.</text>
</comment>
<keyword evidence="1" id="KW-0812">Transmembrane</keyword>
<dbReference type="EMBL" id="JARJFB010000031">
    <property type="protein sequence ID" value="MEA0970617.1"/>
    <property type="molecule type" value="Genomic_DNA"/>
</dbReference>
<feature type="transmembrane region" description="Helical" evidence="1">
    <location>
        <begin position="36"/>
        <end position="61"/>
    </location>
</feature>
<evidence type="ECO:0000313" key="2">
    <source>
        <dbReference type="EMBL" id="MEA0970617.1"/>
    </source>
</evidence>